<dbReference type="Proteomes" id="UP000184207">
    <property type="component" value="Unassembled WGS sequence"/>
</dbReference>
<dbReference type="STRING" id="1121883.SAMN02745226_01283"/>
<proteinExistence type="predicted"/>
<name>A0A1M7SVG6_FERGO</name>
<evidence type="ECO:0000256" key="1">
    <source>
        <dbReference type="SAM" id="Phobius"/>
    </source>
</evidence>
<dbReference type="OrthoDB" id="46572at2"/>
<dbReference type="EMBL" id="FRDJ01000006">
    <property type="protein sequence ID" value="SHN62400.1"/>
    <property type="molecule type" value="Genomic_DNA"/>
</dbReference>
<keyword evidence="1" id="KW-0812">Transmembrane</keyword>
<feature type="transmembrane region" description="Helical" evidence="1">
    <location>
        <begin position="98"/>
        <end position="118"/>
    </location>
</feature>
<keyword evidence="1" id="KW-1133">Transmembrane helix</keyword>
<protein>
    <submittedName>
        <fullName evidence="2">Uncharacterized protein</fullName>
    </submittedName>
</protein>
<reference evidence="3" key="1">
    <citation type="submission" date="2016-12" db="EMBL/GenBank/DDBJ databases">
        <authorList>
            <person name="Varghese N."/>
            <person name="Submissions S."/>
        </authorList>
    </citation>
    <scope>NUCLEOTIDE SEQUENCE [LARGE SCALE GENOMIC DNA]</scope>
    <source>
        <strain evidence="3">DSM 13020</strain>
    </source>
</reference>
<feature type="transmembrane region" description="Helical" evidence="1">
    <location>
        <begin position="28"/>
        <end position="48"/>
    </location>
</feature>
<gene>
    <name evidence="2" type="ORF">SAMN02745226_01283</name>
</gene>
<keyword evidence="1" id="KW-0472">Membrane</keyword>
<organism evidence="2 3">
    <name type="scientific">Fervidobacterium gondwanense DSM 13020</name>
    <dbReference type="NCBI Taxonomy" id="1121883"/>
    <lineage>
        <taxon>Bacteria</taxon>
        <taxon>Thermotogati</taxon>
        <taxon>Thermotogota</taxon>
        <taxon>Thermotogae</taxon>
        <taxon>Thermotogales</taxon>
        <taxon>Fervidobacteriaceae</taxon>
        <taxon>Fervidobacterium</taxon>
    </lineage>
</organism>
<keyword evidence="3" id="KW-1185">Reference proteome</keyword>
<feature type="transmembrane region" description="Helical" evidence="1">
    <location>
        <begin position="55"/>
        <end position="78"/>
    </location>
</feature>
<dbReference type="AlphaFoldDB" id="A0A1M7SVG6"/>
<accession>A0A1M7SVG6</accession>
<evidence type="ECO:0000313" key="2">
    <source>
        <dbReference type="EMBL" id="SHN62400.1"/>
    </source>
</evidence>
<sequence length="122" mass="13919">MKWLAIMFHSLMFSVVNSYSTFYSLFPNFSFGYFPVLFVILYALCLGAKVSLREILLISVLSPIFSFFLLQFLSYLLFSEYATYQILLTVVAKGSVGFGFAWMLISVVVGSISNLVFFKNKH</sequence>
<evidence type="ECO:0000313" key="3">
    <source>
        <dbReference type="Proteomes" id="UP000184207"/>
    </source>
</evidence>
<dbReference type="RefSeq" id="WP_072759575.1">
    <property type="nucleotide sequence ID" value="NZ_FRDJ01000006.1"/>
</dbReference>